<feature type="compositionally biased region" description="Acidic residues" evidence="8">
    <location>
        <begin position="333"/>
        <end position="342"/>
    </location>
</feature>
<evidence type="ECO:0000256" key="3">
    <source>
        <dbReference type="ARBA" id="ARBA00022741"/>
    </source>
</evidence>
<dbReference type="GO" id="GO:0005768">
    <property type="term" value="C:endosome"/>
    <property type="evidence" value="ECO:0007669"/>
    <property type="project" value="UniProtKB-UniRule"/>
</dbReference>
<protein>
    <recommendedName>
        <fullName evidence="7">Phosphatidylinositol 4-kinase</fullName>
        <ecNumber evidence="7">2.7.1.67</ecNumber>
    </recommendedName>
</protein>
<evidence type="ECO:0000256" key="4">
    <source>
        <dbReference type="ARBA" id="ARBA00022777"/>
    </source>
</evidence>
<keyword evidence="11" id="KW-1185">Reference proteome</keyword>
<comment type="similarity">
    <text evidence="7">Belongs to the PI3/PI4-kinase family.</text>
</comment>
<feature type="compositionally biased region" description="Basic and acidic residues" evidence="8">
    <location>
        <begin position="15"/>
        <end position="30"/>
    </location>
</feature>
<dbReference type="InterPro" id="IPR000403">
    <property type="entry name" value="PI3/4_kinase_cat_dom"/>
</dbReference>
<dbReference type="EC" id="2.7.1.67" evidence="7"/>
<evidence type="ECO:0000259" key="9">
    <source>
        <dbReference type="PROSITE" id="PS50290"/>
    </source>
</evidence>
<name>A0AB34G6G9_9HYPO</name>
<dbReference type="AlphaFoldDB" id="A0AB34G6G9"/>
<dbReference type="GO" id="GO:0046854">
    <property type="term" value="P:phosphatidylinositol phosphate biosynthetic process"/>
    <property type="evidence" value="ECO:0007669"/>
    <property type="project" value="UniProtKB-UniRule"/>
</dbReference>
<comment type="cofactor">
    <cofactor evidence="7">
        <name>Mg(2+)</name>
        <dbReference type="ChEBI" id="CHEBI:18420"/>
    </cofactor>
    <cofactor evidence="7">
        <name>Mn(2+)</name>
        <dbReference type="ChEBI" id="CHEBI:29035"/>
    </cofactor>
</comment>
<dbReference type="EMBL" id="JAQHRD010000001">
    <property type="protein sequence ID" value="KAJ6447127.1"/>
    <property type="molecule type" value="Genomic_DNA"/>
</dbReference>
<dbReference type="GO" id="GO:0005802">
    <property type="term" value="C:trans-Golgi network"/>
    <property type="evidence" value="ECO:0007669"/>
    <property type="project" value="TreeGrafter"/>
</dbReference>
<dbReference type="GO" id="GO:0000329">
    <property type="term" value="C:fungal-type vacuole membrane"/>
    <property type="evidence" value="ECO:0007669"/>
    <property type="project" value="TreeGrafter"/>
</dbReference>
<evidence type="ECO:0000256" key="7">
    <source>
        <dbReference type="RuleBase" id="RU367084"/>
    </source>
</evidence>
<keyword evidence="1 7" id="KW-1003">Cell membrane</keyword>
<dbReference type="PANTHER" id="PTHR12865">
    <property type="entry name" value="PHOSPHATIDYLINOSITOL 4-KINASE TYPE-II"/>
    <property type="match status" value="1"/>
</dbReference>
<keyword evidence="6" id="KW-0472">Membrane</keyword>
<keyword evidence="3 7" id="KW-0547">Nucleotide-binding</keyword>
<evidence type="ECO:0000256" key="1">
    <source>
        <dbReference type="ARBA" id="ARBA00022475"/>
    </source>
</evidence>
<dbReference type="GO" id="GO:0005886">
    <property type="term" value="C:plasma membrane"/>
    <property type="evidence" value="ECO:0007669"/>
    <property type="project" value="UniProtKB-SubCell"/>
</dbReference>
<evidence type="ECO:0000313" key="10">
    <source>
        <dbReference type="EMBL" id="KAJ6447127.1"/>
    </source>
</evidence>
<dbReference type="PROSITE" id="PS00916">
    <property type="entry name" value="PI3_4_KINASE_2"/>
    <property type="match status" value="1"/>
</dbReference>
<dbReference type="Proteomes" id="UP001163105">
    <property type="component" value="Unassembled WGS sequence"/>
</dbReference>
<accession>A0AB34G6G9</accession>
<dbReference type="GO" id="GO:0004430">
    <property type="term" value="F:1-phosphatidylinositol 4-kinase activity"/>
    <property type="evidence" value="ECO:0007669"/>
    <property type="project" value="UniProtKB-UniRule"/>
</dbReference>
<feature type="region of interest" description="Disordered" evidence="8">
    <location>
        <begin position="315"/>
        <end position="355"/>
    </location>
</feature>
<keyword evidence="4 7" id="KW-0418">Kinase</keyword>
<comment type="catalytic activity">
    <reaction evidence="7">
        <text>a 1,2-diacyl-sn-glycero-3-phospho-(1D-myo-inositol) + ATP = a 1,2-diacyl-sn-glycero-3-phospho-(1D-myo-inositol 4-phosphate) + ADP + H(+)</text>
        <dbReference type="Rhea" id="RHEA:19877"/>
        <dbReference type="ChEBI" id="CHEBI:15378"/>
        <dbReference type="ChEBI" id="CHEBI:30616"/>
        <dbReference type="ChEBI" id="CHEBI:57880"/>
        <dbReference type="ChEBI" id="CHEBI:58178"/>
        <dbReference type="ChEBI" id="CHEBI:456216"/>
        <dbReference type="EC" id="2.7.1.67"/>
    </reaction>
</comment>
<dbReference type="GO" id="GO:0007032">
    <property type="term" value="P:endosome organization"/>
    <property type="evidence" value="ECO:0007669"/>
    <property type="project" value="TreeGrafter"/>
</dbReference>
<reference evidence="10" key="1">
    <citation type="submission" date="2023-01" db="EMBL/GenBank/DDBJ databases">
        <title>The growth and conidiation of Purpureocillium lavendulum are regulated by nitrogen source and histone H3K14 acetylation.</title>
        <authorList>
            <person name="Tang P."/>
            <person name="Han J."/>
            <person name="Zhang C."/>
            <person name="Tang P."/>
            <person name="Qi F."/>
            <person name="Zhang K."/>
            <person name="Liang L."/>
        </authorList>
    </citation>
    <scope>NUCLEOTIDE SEQUENCE</scope>
    <source>
        <strain evidence="10">YMF1.00683</strain>
    </source>
</reference>
<dbReference type="InterPro" id="IPR039756">
    <property type="entry name" value="Lsb6/PI4K2"/>
</dbReference>
<dbReference type="GO" id="GO:0005524">
    <property type="term" value="F:ATP binding"/>
    <property type="evidence" value="ECO:0007669"/>
    <property type="project" value="UniProtKB-UniRule"/>
</dbReference>
<comment type="subcellular location">
    <subcellularLocation>
        <location evidence="7">Cell membrane</location>
        <topology evidence="7">Peripheral membrane protein</topology>
    </subcellularLocation>
    <subcellularLocation>
        <location evidence="7">Vacuole membrane</location>
        <topology evidence="7">Peripheral membrane protein</topology>
    </subcellularLocation>
</comment>
<evidence type="ECO:0000256" key="2">
    <source>
        <dbReference type="ARBA" id="ARBA00022679"/>
    </source>
</evidence>
<dbReference type="Pfam" id="PF00454">
    <property type="entry name" value="PI3_PI4_kinase"/>
    <property type="match status" value="1"/>
</dbReference>
<sequence>MPRDRPATTGYERLAQADRFSDDSDDEHPLAESSASLQPASAPRYAPITQPRHRSGMVSPKAKPKFRRRVGSNSGVDIKAINARLERWADEIASRFKRGKGKHHLGEEDRLEIHHSVFQPPEGVRPVTPEGLAETSGGVMTKAEFDAVVESVRSAIRQEIHPSMISQGSSGSYFARNADGKIVGVFKPKDEEPYAAGNPKWNKWIHRNLFPCCFGRACLIPNLSYVSEAAAYVLDAQLRTHLVPYTDVVWLSSKSFHYPFWDRRSFYRKKKPLPAKPGSFQVFLKGFKDANVFLREHPWPDQYWSGFRTNDTHRHRRKRWTESCRPSTSGSPDDPDSSEDEQPSSREEPAGPPRFQWTEALKQSFREELEKLVILDYIMRNTDRGLDNWMVKVDWESGQVSLASEPVHLNMDPPSEGNGPRPVDTSQLPPSATTASYPYKRQKPMDASNNNTPPGNGAQISIGAIDNSLSWPWKHPDAWRSFPFGWLFLPVDLIGRPFSQKTRDHFLPLLTSTAWWSQTQLALKRVFQMDEDFQERMFAKQVAVMKGQAWNVVEALKTPDHGPLELTRRARVCVWDDLVDVPVAVPMRVTSSELRRTTADVRQSMDEADIASSVPNSHVPNVDDLLGLASAPVDMPRSGRFEMTSPSGEGAQSPTETSVNPMDVGQNGSAAGASSITDQLAPQPRTTQSYQGPSRALNVYEPARSGLRQQRRYSFATAAARRNSNTIAQHLYHASSGSDSHDGYDGDDLEGDLGYAAAEGQMGNQRKVIVERLEAVKSRNPVFTWC</sequence>
<keyword evidence="2 7" id="KW-0808">Transferase</keyword>
<feature type="domain" description="PI3K/PI4K catalytic" evidence="9">
    <location>
        <begin position="159"/>
        <end position="575"/>
    </location>
</feature>
<comment type="caution">
    <text evidence="10">The sequence shown here is derived from an EMBL/GenBank/DDBJ whole genome shotgun (WGS) entry which is preliminary data.</text>
</comment>
<organism evidence="10 11">
    <name type="scientific">Purpureocillium lavendulum</name>
    <dbReference type="NCBI Taxonomy" id="1247861"/>
    <lineage>
        <taxon>Eukaryota</taxon>
        <taxon>Fungi</taxon>
        <taxon>Dikarya</taxon>
        <taxon>Ascomycota</taxon>
        <taxon>Pezizomycotina</taxon>
        <taxon>Sordariomycetes</taxon>
        <taxon>Hypocreomycetidae</taxon>
        <taxon>Hypocreales</taxon>
        <taxon>Ophiocordycipitaceae</taxon>
        <taxon>Purpureocillium</taxon>
    </lineage>
</organism>
<evidence type="ECO:0000256" key="6">
    <source>
        <dbReference type="ARBA" id="ARBA00023136"/>
    </source>
</evidence>
<gene>
    <name evidence="10" type="primary">PI4K2</name>
    <name evidence="10" type="ORF">O9K51_01902</name>
</gene>
<feature type="region of interest" description="Disordered" evidence="8">
    <location>
        <begin position="406"/>
        <end position="460"/>
    </location>
</feature>
<proteinExistence type="inferred from homology"/>
<feature type="compositionally biased region" description="Polar residues" evidence="8">
    <location>
        <begin position="644"/>
        <end position="692"/>
    </location>
</feature>
<feature type="region of interest" description="Disordered" evidence="8">
    <location>
        <begin position="629"/>
        <end position="696"/>
    </location>
</feature>
<dbReference type="PROSITE" id="PS50290">
    <property type="entry name" value="PI3_4_KINASE_3"/>
    <property type="match status" value="1"/>
</dbReference>
<feature type="region of interest" description="Disordered" evidence="8">
    <location>
        <begin position="1"/>
        <end position="71"/>
    </location>
</feature>
<keyword evidence="5 7" id="KW-0067">ATP-binding</keyword>
<evidence type="ECO:0000313" key="11">
    <source>
        <dbReference type="Proteomes" id="UP001163105"/>
    </source>
</evidence>
<dbReference type="PANTHER" id="PTHR12865:SF1">
    <property type="entry name" value="PHOSPHATIDYLINOSITOL 4-KINASE TYPE 2"/>
    <property type="match status" value="1"/>
</dbReference>
<evidence type="ECO:0000256" key="5">
    <source>
        <dbReference type="ARBA" id="ARBA00022840"/>
    </source>
</evidence>
<dbReference type="GO" id="GO:0007030">
    <property type="term" value="P:Golgi organization"/>
    <property type="evidence" value="ECO:0007669"/>
    <property type="project" value="TreeGrafter"/>
</dbReference>
<feature type="compositionally biased region" description="Polar residues" evidence="8">
    <location>
        <begin position="424"/>
        <end position="436"/>
    </location>
</feature>
<dbReference type="InterPro" id="IPR018936">
    <property type="entry name" value="PI3/4_kinase_CS"/>
</dbReference>
<evidence type="ECO:0000256" key="8">
    <source>
        <dbReference type="SAM" id="MobiDB-lite"/>
    </source>
</evidence>